<evidence type="ECO:0000256" key="1">
    <source>
        <dbReference type="SAM" id="MobiDB-lite"/>
    </source>
</evidence>
<dbReference type="AlphaFoldDB" id="A0A1B7WH60"/>
<name>A0A1B7WH60_APHFL</name>
<dbReference type="EMBL" id="LJOW01000308">
    <property type="protein sequence ID" value="OBQ36479.1"/>
    <property type="molecule type" value="Genomic_DNA"/>
</dbReference>
<gene>
    <name evidence="2" type="ORF">AN484_25665</name>
</gene>
<evidence type="ECO:0000313" key="3">
    <source>
        <dbReference type="Proteomes" id="UP000092093"/>
    </source>
</evidence>
<reference evidence="2 3" key="1">
    <citation type="submission" date="2015-09" db="EMBL/GenBank/DDBJ databases">
        <title>Aphanizomenon flos-aquae WA102.</title>
        <authorList>
            <person name="Driscoll C."/>
        </authorList>
    </citation>
    <scope>NUCLEOTIDE SEQUENCE [LARGE SCALE GENOMIC DNA]</scope>
    <source>
        <strain evidence="2">WA102</strain>
    </source>
</reference>
<proteinExistence type="predicted"/>
<accession>A0A1B7WH60</accession>
<protein>
    <submittedName>
        <fullName evidence="2">Uncharacterized protein</fullName>
    </submittedName>
</protein>
<feature type="region of interest" description="Disordered" evidence="1">
    <location>
        <begin position="276"/>
        <end position="319"/>
    </location>
</feature>
<comment type="caution">
    <text evidence="2">The sequence shown here is derived from an EMBL/GenBank/DDBJ whole genome shotgun (WGS) entry which is preliminary data.</text>
</comment>
<feature type="compositionally biased region" description="Acidic residues" evidence="1">
    <location>
        <begin position="309"/>
        <end position="319"/>
    </location>
</feature>
<evidence type="ECO:0000313" key="2">
    <source>
        <dbReference type="EMBL" id="OBQ36479.1"/>
    </source>
</evidence>
<sequence length="319" mass="34034">MIGSRLGQKPRLGPICRPGAPPKAHVGGLYMAGVLNFKHFGHSATATPMSAIGAGGSAILSHCNVSIPRLFVVFRARMGRVCLAHWPFAPPRAQGAVQKSSPHKIELIKRMSLPGPCDACSRADTSGDVYHLASECTSPHLVRARERLTKATGSDDLVSAARMIARICGEVARARYEEGDPPHVVNPLLNAVETALSAVDWSSTDGRHVVYRLLCVTPFTASLDPDGKLPLTHSLGRLFDTTVASPRWLRRLAVAWGRWATRRILDIAGAWRSATAASGSAAPPPGGHKDLALPPSGNAPDVPDHWVDEQADEDAGEID</sequence>
<dbReference type="PATRIC" id="fig|1710896.3.peg.1596"/>
<organism evidence="2 3">
    <name type="scientific">Aphanizomenon flos-aquae WA102</name>
    <dbReference type="NCBI Taxonomy" id="1710896"/>
    <lineage>
        <taxon>Bacteria</taxon>
        <taxon>Bacillati</taxon>
        <taxon>Cyanobacteriota</taxon>
        <taxon>Cyanophyceae</taxon>
        <taxon>Nostocales</taxon>
        <taxon>Aphanizomenonaceae</taxon>
        <taxon>Aphanizomenon</taxon>
    </lineage>
</organism>
<dbReference type="Proteomes" id="UP000092093">
    <property type="component" value="Unassembled WGS sequence"/>
</dbReference>